<reference evidence="2" key="1">
    <citation type="journal article" date="2014" name="Front. Microbiol.">
        <title>High frequency of phylogenetically diverse reductive dehalogenase-homologous genes in deep subseafloor sedimentary metagenomes.</title>
        <authorList>
            <person name="Kawai M."/>
            <person name="Futagami T."/>
            <person name="Toyoda A."/>
            <person name="Takaki Y."/>
            <person name="Nishi S."/>
            <person name="Hori S."/>
            <person name="Arai W."/>
            <person name="Tsubouchi T."/>
            <person name="Morono Y."/>
            <person name="Uchiyama I."/>
            <person name="Ito T."/>
            <person name="Fujiyama A."/>
            <person name="Inagaki F."/>
            <person name="Takami H."/>
        </authorList>
    </citation>
    <scope>NUCLEOTIDE SEQUENCE</scope>
    <source>
        <strain evidence="2">Expedition CK06-06</strain>
    </source>
</reference>
<feature type="non-terminal residue" evidence="2">
    <location>
        <position position="1"/>
    </location>
</feature>
<comment type="caution">
    <text evidence="2">The sequence shown here is derived from an EMBL/GenBank/DDBJ whole genome shotgun (WGS) entry which is preliminary data.</text>
</comment>
<keyword evidence="1" id="KW-0472">Membrane</keyword>
<accession>X1J5G1</accession>
<feature type="transmembrane region" description="Helical" evidence="1">
    <location>
        <begin position="77"/>
        <end position="98"/>
    </location>
</feature>
<feature type="transmembrane region" description="Helical" evidence="1">
    <location>
        <begin position="6"/>
        <end position="24"/>
    </location>
</feature>
<protein>
    <submittedName>
        <fullName evidence="2">Uncharacterized protein</fullName>
    </submittedName>
</protein>
<sequence>LFAGNLWPLSFLAVPLALVWFRRWRVLLFSVFNFASWALVGSQQLRFLGATIGTFAVLNAGVFAAATGAFRGTGRKIATALIAGTVVVGGYFIGFGYLPNYWRGFVDYQEIRADGFLSRWATCYGADKFVNENLPRDAVLLLVFDDCQLYLERRAICDPFLDASDIIYNVGELKEPGDVAAYVRALGATNVMNNKRGAAYFWGCYDRSTRALWEAYLREYTTVIYDDGTYEVRAID</sequence>
<keyword evidence="1" id="KW-0812">Transmembrane</keyword>
<proteinExistence type="predicted"/>
<organism evidence="2">
    <name type="scientific">marine sediment metagenome</name>
    <dbReference type="NCBI Taxonomy" id="412755"/>
    <lineage>
        <taxon>unclassified sequences</taxon>
        <taxon>metagenomes</taxon>
        <taxon>ecological metagenomes</taxon>
    </lineage>
</organism>
<gene>
    <name evidence="2" type="ORF">S03H2_50400</name>
</gene>
<evidence type="ECO:0000256" key="1">
    <source>
        <dbReference type="SAM" id="Phobius"/>
    </source>
</evidence>
<name>X1J5G1_9ZZZZ</name>
<evidence type="ECO:0000313" key="2">
    <source>
        <dbReference type="EMBL" id="GAH64968.1"/>
    </source>
</evidence>
<feature type="transmembrane region" description="Helical" evidence="1">
    <location>
        <begin position="45"/>
        <end position="65"/>
    </location>
</feature>
<keyword evidence="1" id="KW-1133">Transmembrane helix</keyword>
<dbReference type="AlphaFoldDB" id="X1J5G1"/>
<dbReference type="EMBL" id="BARU01031906">
    <property type="protein sequence ID" value="GAH64968.1"/>
    <property type="molecule type" value="Genomic_DNA"/>
</dbReference>